<comment type="caution">
    <text evidence="1">Lacks conserved residue(s) required for the propagation of feature annotation.</text>
</comment>
<dbReference type="EMBL" id="JAOYFB010000003">
    <property type="protein sequence ID" value="KAK4011375.1"/>
    <property type="molecule type" value="Genomic_DNA"/>
</dbReference>
<dbReference type="InterPro" id="IPR024079">
    <property type="entry name" value="MetalloPept_cat_dom_sf"/>
</dbReference>
<keyword evidence="5" id="KW-1185">Reference proteome</keyword>
<keyword evidence="2" id="KW-0732">Signal</keyword>
<organism evidence="4 5">
    <name type="scientific">Daphnia magna</name>
    <dbReference type="NCBI Taxonomy" id="35525"/>
    <lineage>
        <taxon>Eukaryota</taxon>
        <taxon>Metazoa</taxon>
        <taxon>Ecdysozoa</taxon>
        <taxon>Arthropoda</taxon>
        <taxon>Crustacea</taxon>
        <taxon>Branchiopoda</taxon>
        <taxon>Diplostraca</taxon>
        <taxon>Cladocera</taxon>
        <taxon>Anomopoda</taxon>
        <taxon>Daphniidae</taxon>
        <taxon>Daphnia</taxon>
    </lineage>
</organism>
<dbReference type="InterPro" id="IPR034035">
    <property type="entry name" value="Astacin-like_dom"/>
</dbReference>
<dbReference type="Pfam" id="PF01400">
    <property type="entry name" value="Astacin"/>
    <property type="match status" value="1"/>
</dbReference>
<name>A0ABQ9ZEL7_9CRUS</name>
<reference evidence="4 5" key="1">
    <citation type="journal article" date="2023" name="Nucleic Acids Res.">
        <title>The hologenome of Daphnia magna reveals possible DNA methylation and microbiome-mediated evolution of the host genome.</title>
        <authorList>
            <person name="Chaturvedi A."/>
            <person name="Li X."/>
            <person name="Dhandapani V."/>
            <person name="Marshall H."/>
            <person name="Kissane S."/>
            <person name="Cuenca-Cambronero M."/>
            <person name="Asole G."/>
            <person name="Calvet F."/>
            <person name="Ruiz-Romero M."/>
            <person name="Marangio P."/>
            <person name="Guigo R."/>
            <person name="Rago D."/>
            <person name="Mirbahai L."/>
            <person name="Eastwood N."/>
            <person name="Colbourne J.K."/>
            <person name="Zhou J."/>
            <person name="Mallon E."/>
            <person name="Orsini L."/>
        </authorList>
    </citation>
    <scope>NUCLEOTIDE SEQUENCE [LARGE SCALE GENOMIC DNA]</scope>
    <source>
        <strain evidence="4">LRV0_1</strain>
    </source>
</reference>
<keyword evidence="1 2" id="KW-0378">Hydrolase</keyword>
<dbReference type="CDD" id="cd04280">
    <property type="entry name" value="ZnMc_astacin_like"/>
    <property type="match status" value="1"/>
</dbReference>
<dbReference type="SUPFAM" id="SSF55486">
    <property type="entry name" value="Metalloproteases ('zincins'), catalytic domain"/>
    <property type="match status" value="1"/>
</dbReference>
<sequence>MATKLRPSYLLFSFSAVSMLCCWANCVEANPVWAENDNQLDRNEVVFEAGEPLTDEEFNSGVHGKAVSIDDHGTQPWEKQPHSGLVGGDVLPGDQKNANKNADVKWPNAQVPYVISSSFTADERRAIASAMTTYHQKTCIRFVARRTQSDYIKIIRSRESTNGWANYPGCWSQKGRAGGAQELSLDNGCVYASTIVHELMHAVGFNHEQERPDQDKYITVKYDNIDPRNHQWFSPKPADKVNSIGRYDLNSVMHYSSHAFAIDHSRPTMVAKNGRTTMGNPIGLTWVKPNFVPILETFVFPLDI</sequence>
<keyword evidence="1 2" id="KW-0479">Metal-binding</keyword>
<feature type="domain" description="Peptidase M12A" evidence="3">
    <location>
        <begin position="97"/>
        <end position="304"/>
    </location>
</feature>
<dbReference type="SMART" id="SM00235">
    <property type="entry name" value="ZnMc"/>
    <property type="match status" value="1"/>
</dbReference>
<evidence type="ECO:0000259" key="3">
    <source>
        <dbReference type="PROSITE" id="PS51864"/>
    </source>
</evidence>
<dbReference type="PROSITE" id="PS51864">
    <property type="entry name" value="ASTACIN"/>
    <property type="match status" value="1"/>
</dbReference>
<feature type="binding site" evidence="1">
    <location>
        <position position="201"/>
    </location>
    <ligand>
        <name>Zn(2+)</name>
        <dbReference type="ChEBI" id="CHEBI:29105"/>
        <note>catalytic</note>
    </ligand>
</feature>
<dbReference type="PRINTS" id="PR00480">
    <property type="entry name" value="ASTACIN"/>
</dbReference>
<comment type="cofactor">
    <cofactor evidence="1 2">
        <name>Zn(2+)</name>
        <dbReference type="ChEBI" id="CHEBI:29105"/>
    </cofactor>
    <text evidence="1 2">Binds 1 zinc ion per subunit.</text>
</comment>
<evidence type="ECO:0000256" key="2">
    <source>
        <dbReference type="RuleBase" id="RU361183"/>
    </source>
</evidence>
<evidence type="ECO:0000313" key="4">
    <source>
        <dbReference type="EMBL" id="KAK4011375.1"/>
    </source>
</evidence>
<gene>
    <name evidence="4" type="ORF">OUZ56_020489</name>
</gene>
<feature type="signal peptide" evidence="2">
    <location>
        <begin position="1"/>
        <end position="29"/>
    </location>
</feature>
<proteinExistence type="predicted"/>
<accession>A0ABQ9ZEL7</accession>
<feature type="binding site" evidence="1">
    <location>
        <position position="197"/>
    </location>
    <ligand>
        <name>Zn(2+)</name>
        <dbReference type="ChEBI" id="CHEBI:29105"/>
        <note>catalytic</note>
    </ligand>
</feature>
<dbReference type="InterPro" id="IPR001506">
    <property type="entry name" value="Peptidase_M12A"/>
</dbReference>
<dbReference type="Gene3D" id="3.40.390.10">
    <property type="entry name" value="Collagenase (Catalytic Domain)"/>
    <property type="match status" value="1"/>
</dbReference>
<feature type="chain" id="PRO_5044982979" description="Metalloendopeptidase" evidence="2">
    <location>
        <begin position="30"/>
        <end position="304"/>
    </location>
</feature>
<keyword evidence="1 2" id="KW-0482">Metalloprotease</keyword>
<keyword evidence="1 2" id="KW-0862">Zinc</keyword>
<dbReference type="PANTHER" id="PTHR10127">
    <property type="entry name" value="DISCOIDIN, CUB, EGF, LAMININ , AND ZINC METALLOPROTEASE DOMAIN CONTAINING"/>
    <property type="match status" value="1"/>
</dbReference>
<feature type="binding site" evidence="1">
    <location>
        <position position="207"/>
    </location>
    <ligand>
        <name>Zn(2+)</name>
        <dbReference type="ChEBI" id="CHEBI:29105"/>
        <note>catalytic</note>
    </ligand>
</feature>
<keyword evidence="1 2" id="KW-0645">Protease</keyword>
<comment type="caution">
    <text evidence="4">The sequence shown here is derived from an EMBL/GenBank/DDBJ whole genome shotgun (WGS) entry which is preliminary data.</text>
</comment>
<dbReference type="InterPro" id="IPR006026">
    <property type="entry name" value="Peptidase_Metallo"/>
</dbReference>
<dbReference type="EC" id="3.4.24.-" evidence="2"/>
<dbReference type="PANTHER" id="PTHR10127:SF883">
    <property type="entry name" value="ZINC METALLOPROTEINASE NAS-8"/>
    <property type="match status" value="1"/>
</dbReference>
<feature type="active site" evidence="1">
    <location>
        <position position="198"/>
    </location>
</feature>
<protein>
    <recommendedName>
        <fullName evidence="2">Metalloendopeptidase</fullName>
        <ecNumber evidence="2">3.4.24.-</ecNumber>
    </recommendedName>
</protein>
<dbReference type="Proteomes" id="UP001234178">
    <property type="component" value="Unassembled WGS sequence"/>
</dbReference>
<evidence type="ECO:0000313" key="5">
    <source>
        <dbReference type="Proteomes" id="UP001234178"/>
    </source>
</evidence>
<evidence type="ECO:0000256" key="1">
    <source>
        <dbReference type="PROSITE-ProRule" id="PRU01211"/>
    </source>
</evidence>